<evidence type="ECO:0000313" key="3">
    <source>
        <dbReference type="Proteomes" id="UP000184041"/>
    </source>
</evidence>
<dbReference type="PANTHER" id="PTHR11373">
    <property type="entry name" value="DEOXYNUCLEOSIDE TRIPHOSPHATE TRIPHOSPHOHYDROLASE"/>
    <property type="match status" value="1"/>
</dbReference>
<dbReference type="RefSeq" id="WP_073066483.1">
    <property type="nucleotide sequence ID" value="NZ_FQUS01000018.1"/>
</dbReference>
<protein>
    <recommendedName>
        <fullName evidence="1">HD/PDEase domain-containing protein</fullName>
    </recommendedName>
</protein>
<dbReference type="GO" id="GO:0006203">
    <property type="term" value="P:dGTP catabolic process"/>
    <property type="evidence" value="ECO:0007669"/>
    <property type="project" value="TreeGrafter"/>
</dbReference>
<accession>A0A1M5GVB3</accession>
<dbReference type="SMART" id="SM00471">
    <property type="entry name" value="HDc"/>
    <property type="match status" value="1"/>
</dbReference>
<keyword evidence="3" id="KW-1185">Reference proteome</keyword>
<reference evidence="2 3" key="1">
    <citation type="submission" date="2016-11" db="EMBL/GenBank/DDBJ databases">
        <authorList>
            <person name="Jaros S."/>
            <person name="Januszkiewicz K."/>
            <person name="Wedrychowicz H."/>
        </authorList>
    </citation>
    <scope>NUCLEOTIDE SEQUENCE [LARGE SCALE GENOMIC DNA]</scope>
    <source>
        <strain evidence="2 3">DSM 21986</strain>
    </source>
</reference>
<dbReference type="InterPro" id="IPR050135">
    <property type="entry name" value="dGTPase-like"/>
</dbReference>
<dbReference type="EMBL" id="FQUS01000018">
    <property type="protein sequence ID" value="SHG07628.1"/>
    <property type="molecule type" value="Genomic_DNA"/>
</dbReference>
<proteinExistence type="predicted"/>
<sequence length="420" mass="48763">MDKSTQYKMFNDPIHGFITVPKGIILDLIDHPYVQRLRRIKQMGLGYLVFPAAEHSRFSHALGAMELAQRILNNLREKDTTISPAEFEGTLIAVLLHDVGHGPLSHTLEFNLIEDFHHEMMTLAIMRKLNREMDGALDLAIRIFTDQYPKKPFLNQLISSQLDIDRLDYLKRDSVFTSVYEGSVGIERILKTMRVYKGNIVIEKKGIYAIENYILARRLMYMQVYLHKTVLSADKLLRNIFKRVRELIASGTDLYQASPSLQFFLENRPTATKGIARRVLEQYLQLDDNDVYQSIKYWQYADDPILADLCQRFQSRSLFRTTFLDGTPNARLKEKVRMKTQKVLQAQGLPHDEAAAQYFYSFDESYSEAYRYENEGIWILEEKDKAVEFSKAADTQNIIALTEPVVKPYVVHLKAFDVKR</sequence>
<dbReference type="InterPro" id="IPR003607">
    <property type="entry name" value="HD/PDEase_dom"/>
</dbReference>
<dbReference type="OrthoDB" id="9803619at2"/>
<dbReference type="Proteomes" id="UP000184041">
    <property type="component" value="Unassembled WGS sequence"/>
</dbReference>
<name>A0A1M5GVB3_9BACT</name>
<dbReference type="Pfam" id="PF01966">
    <property type="entry name" value="HD"/>
    <property type="match status" value="1"/>
</dbReference>
<dbReference type="SUPFAM" id="SSF109604">
    <property type="entry name" value="HD-domain/PDEase-like"/>
    <property type="match status" value="1"/>
</dbReference>
<dbReference type="STRING" id="1194090.SAMN05443144_11845"/>
<dbReference type="InterPro" id="IPR006674">
    <property type="entry name" value="HD_domain"/>
</dbReference>
<organism evidence="2 3">
    <name type="scientific">Fodinibius roseus</name>
    <dbReference type="NCBI Taxonomy" id="1194090"/>
    <lineage>
        <taxon>Bacteria</taxon>
        <taxon>Pseudomonadati</taxon>
        <taxon>Balneolota</taxon>
        <taxon>Balneolia</taxon>
        <taxon>Balneolales</taxon>
        <taxon>Balneolaceae</taxon>
        <taxon>Fodinibius</taxon>
    </lineage>
</organism>
<dbReference type="Gene3D" id="1.10.3210.10">
    <property type="entry name" value="Hypothetical protein af1432"/>
    <property type="match status" value="1"/>
</dbReference>
<dbReference type="InterPro" id="IPR045509">
    <property type="entry name" value="HD_assoc_2"/>
</dbReference>
<dbReference type="CDD" id="cd00077">
    <property type="entry name" value="HDc"/>
    <property type="match status" value="1"/>
</dbReference>
<dbReference type="GO" id="GO:0008832">
    <property type="term" value="F:dGTPase activity"/>
    <property type="evidence" value="ECO:0007669"/>
    <property type="project" value="TreeGrafter"/>
</dbReference>
<dbReference type="AlphaFoldDB" id="A0A1M5GVB3"/>
<evidence type="ECO:0000259" key="1">
    <source>
        <dbReference type="SMART" id="SM00471"/>
    </source>
</evidence>
<feature type="domain" description="HD/PDEase" evidence="1">
    <location>
        <begin position="53"/>
        <end position="179"/>
    </location>
</feature>
<gene>
    <name evidence="2" type="ORF">SAMN05443144_11845</name>
</gene>
<evidence type="ECO:0000313" key="2">
    <source>
        <dbReference type="EMBL" id="SHG07628.1"/>
    </source>
</evidence>
<dbReference type="Pfam" id="PF19276">
    <property type="entry name" value="HD_assoc_2"/>
    <property type="match status" value="1"/>
</dbReference>
<dbReference type="PANTHER" id="PTHR11373:SF4">
    <property type="entry name" value="DEOXYNUCLEOSIDE TRIPHOSPHATE TRIPHOSPHOHYDROLASE SAMHD1"/>
    <property type="match status" value="1"/>
</dbReference>